<reference evidence="1 2" key="1">
    <citation type="journal article" date="2019" name="Nat. Ecol. Evol.">
        <title>Megaphylogeny resolves global patterns of mushroom evolution.</title>
        <authorList>
            <person name="Varga T."/>
            <person name="Krizsan K."/>
            <person name="Foldi C."/>
            <person name="Dima B."/>
            <person name="Sanchez-Garcia M."/>
            <person name="Sanchez-Ramirez S."/>
            <person name="Szollosi G.J."/>
            <person name="Szarkandi J.G."/>
            <person name="Papp V."/>
            <person name="Albert L."/>
            <person name="Andreopoulos W."/>
            <person name="Angelini C."/>
            <person name="Antonin V."/>
            <person name="Barry K.W."/>
            <person name="Bougher N.L."/>
            <person name="Buchanan P."/>
            <person name="Buyck B."/>
            <person name="Bense V."/>
            <person name="Catcheside P."/>
            <person name="Chovatia M."/>
            <person name="Cooper J."/>
            <person name="Damon W."/>
            <person name="Desjardin D."/>
            <person name="Finy P."/>
            <person name="Geml J."/>
            <person name="Haridas S."/>
            <person name="Hughes K."/>
            <person name="Justo A."/>
            <person name="Karasinski D."/>
            <person name="Kautmanova I."/>
            <person name="Kiss B."/>
            <person name="Kocsube S."/>
            <person name="Kotiranta H."/>
            <person name="LaButti K.M."/>
            <person name="Lechner B.E."/>
            <person name="Liimatainen K."/>
            <person name="Lipzen A."/>
            <person name="Lukacs Z."/>
            <person name="Mihaltcheva S."/>
            <person name="Morgado L.N."/>
            <person name="Niskanen T."/>
            <person name="Noordeloos M.E."/>
            <person name="Ohm R.A."/>
            <person name="Ortiz-Santana B."/>
            <person name="Ovrebo C."/>
            <person name="Racz N."/>
            <person name="Riley R."/>
            <person name="Savchenko A."/>
            <person name="Shiryaev A."/>
            <person name="Soop K."/>
            <person name="Spirin V."/>
            <person name="Szebenyi C."/>
            <person name="Tomsovsky M."/>
            <person name="Tulloss R.E."/>
            <person name="Uehling J."/>
            <person name="Grigoriev I.V."/>
            <person name="Vagvolgyi C."/>
            <person name="Papp T."/>
            <person name="Martin F.M."/>
            <person name="Miettinen O."/>
            <person name="Hibbett D.S."/>
            <person name="Nagy L.G."/>
        </authorList>
    </citation>
    <scope>NUCLEOTIDE SEQUENCE [LARGE SCALE GENOMIC DNA]</scope>
    <source>
        <strain evidence="1 2">CBS 166.37</strain>
    </source>
</reference>
<gene>
    <name evidence="1" type="ORF">BDQ12DRAFT_248075</name>
</gene>
<protein>
    <submittedName>
        <fullName evidence="1">Uncharacterized protein</fullName>
    </submittedName>
</protein>
<dbReference type="EMBL" id="ML213614">
    <property type="protein sequence ID" value="TFK36348.1"/>
    <property type="molecule type" value="Genomic_DNA"/>
</dbReference>
<accession>A0A5C3LWT5</accession>
<dbReference type="Proteomes" id="UP000308652">
    <property type="component" value="Unassembled WGS sequence"/>
</dbReference>
<evidence type="ECO:0000313" key="1">
    <source>
        <dbReference type="EMBL" id="TFK36348.1"/>
    </source>
</evidence>
<dbReference type="AlphaFoldDB" id="A0A5C3LWT5"/>
<sequence>MDERCLFTSGKTVGRRVDSWEEEGMLHFRFLSSNFVYKHRSCIIHRYYYLHVSFRFMGNLQYGLSRGRSLGWIVHQLISISYIFLLIHPQGSLFITAKYLSF</sequence>
<evidence type="ECO:0000313" key="2">
    <source>
        <dbReference type="Proteomes" id="UP000308652"/>
    </source>
</evidence>
<proteinExistence type="predicted"/>
<organism evidence="1 2">
    <name type="scientific">Crucibulum laeve</name>
    <dbReference type="NCBI Taxonomy" id="68775"/>
    <lineage>
        <taxon>Eukaryota</taxon>
        <taxon>Fungi</taxon>
        <taxon>Dikarya</taxon>
        <taxon>Basidiomycota</taxon>
        <taxon>Agaricomycotina</taxon>
        <taxon>Agaricomycetes</taxon>
        <taxon>Agaricomycetidae</taxon>
        <taxon>Agaricales</taxon>
        <taxon>Agaricineae</taxon>
        <taxon>Nidulariaceae</taxon>
        <taxon>Crucibulum</taxon>
    </lineage>
</organism>
<keyword evidence="2" id="KW-1185">Reference proteome</keyword>
<name>A0A5C3LWT5_9AGAR</name>